<dbReference type="SUPFAM" id="SSF140453">
    <property type="entry name" value="EsxAB dimer-like"/>
    <property type="match status" value="1"/>
</dbReference>
<sequence length="91" mass="10322">MARITIQPEQLEEISRRFKSCSEQNETMAAELKSLVQGLTGDWEGAARERFFQSYTGAHKELEQVSVMLKEVGEELQAIASRFRQADGQSK</sequence>
<dbReference type="InterPro" id="IPR036689">
    <property type="entry name" value="ESAT-6-like_sf"/>
</dbReference>
<dbReference type="Gene3D" id="1.10.287.850">
    <property type="entry name" value="HP0062-like domain"/>
    <property type="match status" value="1"/>
</dbReference>
<evidence type="ECO:0000256" key="1">
    <source>
        <dbReference type="RuleBase" id="RU362001"/>
    </source>
</evidence>
<dbReference type="Pfam" id="PF06013">
    <property type="entry name" value="WXG100"/>
    <property type="match status" value="1"/>
</dbReference>
<dbReference type="AlphaFoldDB" id="H6NNJ7"/>
<dbReference type="RefSeq" id="WP_014372363.1">
    <property type="nucleotide sequence ID" value="NC_016935.1"/>
</dbReference>
<dbReference type="EMBL" id="CP003235">
    <property type="protein sequence ID" value="AFC33318.1"/>
    <property type="molecule type" value="Genomic_DNA"/>
</dbReference>
<dbReference type="NCBIfam" id="TIGR03930">
    <property type="entry name" value="WXG100_ESAT6"/>
    <property type="match status" value="1"/>
</dbReference>
<dbReference type="Proteomes" id="UP000007523">
    <property type="component" value="Chromosome"/>
</dbReference>
<evidence type="ECO:0000313" key="3">
    <source>
        <dbReference type="Proteomes" id="UP000007523"/>
    </source>
</evidence>
<dbReference type="STRING" id="1116391.PM3016_6710"/>
<dbReference type="HOGENOM" id="CLU_158563_3_1_9"/>
<organism evidence="2 3">
    <name type="scientific">Paenibacillus mucilaginosus 3016</name>
    <dbReference type="NCBI Taxonomy" id="1116391"/>
    <lineage>
        <taxon>Bacteria</taxon>
        <taxon>Bacillati</taxon>
        <taxon>Bacillota</taxon>
        <taxon>Bacilli</taxon>
        <taxon>Bacillales</taxon>
        <taxon>Paenibacillaceae</taxon>
        <taxon>Paenibacillus</taxon>
    </lineage>
</organism>
<proteinExistence type="inferred from homology"/>
<comment type="similarity">
    <text evidence="1">Belongs to the WXG100 family.</text>
</comment>
<name>H6NNJ7_9BACL</name>
<gene>
    <name evidence="2" type="ORF">PM3016_6710</name>
</gene>
<accession>H6NNJ7</accession>
<reference evidence="2 3" key="1">
    <citation type="journal article" date="2012" name="J. Bacteriol.">
        <title>Complete Genome Sequence of Paenibacillus mucilaginosus 3016, a Bacterium Functional as Microbial Fertilizer.</title>
        <authorList>
            <person name="Ma M."/>
            <person name="Wang Z."/>
            <person name="Li L."/>
            <person name="Jiang X."/>
            <person name="Guan D."/>
            <person name="Cao F."/>
            <person name="Chen H."/>
            <person name="Wang X."/>
            <person name="Shen D."/>
            <person name="Du B."/>
            <person name="Li J."/>
        </authorList>
    </citation>
    <scope>NUCLEOTIDE SEQUENCE [LARGE SCALE GENOMIC DNA]</scope>
    <source>
        <strain evidence="2 3">3016</strain>
    </source>
</reference>
<dbReference type="KEGG" id="pmq:PM3016_6710"/>
<protein>
    <recommendedName>
        <fullName evidence="1">ESAT-6-like protein</fullName>
    </recommendedName>
</protein>
<evidence type="ECO:0000313" key="2">
    <source>
        <dbReference type="EMBL" id="AFC33318.1"/>
    </source>
</evidence>
<keyword evidence="3" id="KW-1185">Reference proteome</keyword>
<dbReference type="InterPro" id="IPR010310">
    <property type="entry name" value="T7SS_ESAT-6-like"/>
</dbReference>